<dbReference type="InterPro" id="IPR006311">
    <property type="entry name" value="TAT_signal"/>
</dbReference>
<dbReference type="AlphaFoldDB" id="A0A7K1URN2"/>
<dbReference type="EMBL" id="WRPP01000001">
    <property type="protein sequence ID" value="MVU77006.1"/>
    <property type="molecule type" value="Genomic_DNA"/>
</dbReference>
<evidence type="ECO:0000313" key="3">
    <source>
        <dbReference type="Proteomes" id="UP000466794"/>
    </source>
</evidence>
<gene>
    <name evidence="2" type="ORF">GPX89_07065</name>
</gene>
<evidence type="ECO:0000256" key="1">
    <source>
        <dbReference type="SAM" id="SignalP"/>
    </source>
</evidence>
<keyword evidence="1" id="KW-0732">Signal</keyword>
<dbReference type="Proteomes" id="UP000466794">
    <property type="component" value="Unassembled WGS sequence"/>
</dbReference>
<protein>
    <submittedName>
        <fullName evidence="2">Uncharacterized protein</fullName>
    </submittedName>
</protein>
<dbReference type="RefSeq" id="WP_157355817.1">
    <property type="nucleotide sequence ID" value="NZ_WRPP01000001.1"/>
</dbReference>
<evidence type="ECO:0000313" key="2">
    <source>
        <dbReference type="EMBL" id="MVU77006.1"/>
    </source>
</evidence>
<comment type="caution">
    <text evidence="2">The sequence shown here is derived from an EMBL/GenBank/DDBJ whole genome shotgun (WGS) entry which is preliminary data.</text>
</comment>
<proteinExistence type="predicted"/>
<feature type="chain" id="PRO_5029531828" evidence="1">
    <location>
        <begin position="33"/>
        <end position="230"/>
    </location>
</feature>
<sequence>MFSLRRAVLRTAAPAFVLAAVTAAVGIGPASAASTPAPTDATATQYGSLGLWMLQSNGQIADWLGQQYQGKTMYEPIDVVFVDQTSTTAAAATTRLTDDLAAGGFPARFGHSTGYQGRIDGQLFAQQPADGGDSAFSDGSALETNDHGRVFGPAPLPGGGFVWTAAFSRESVGFFTHNYASFAQARADVRSGLLGSGATDLGTVALGNTANTATTTTGDHDGNAVVLGLQ</sequence>
<keyword evidence="3" id="KW-1185">Reference proteome</keyword>
<reference evidence="2 3" key="1">
    <citation type="submission" date="2019-12" db="EMBL/GenBank/DDBJ databases">
        <title>Nocardia sp. nov. ET3-3 isolated from soil.</title>
        <authorList>
            <person name="Kanchanasin P."/>
            <person name="Tanasupawat S."/>
            <person name="Yuki M."/>
            <person name="Kudo T."/>
        </authorList>
    </citation>
    <scope>NUCLEOTIDE SEQUENCE [LARGE SCALE GENOMIC DNA]</scope>
    <source>
        <strain evidence="2 3">ET3-3</strain>
    </source>
</reference>
<dbReference type="PROSITE" id="PS51318">
    <property type="entry name" value="TAT"/>
    <property type="match status" value="1"/>
</dbReference>
<organism evidence="2 3">
    <name type="scientific">Nocardia terrae</name>
    <dbReference type="NCBI Taxonomy" id="2675851"/>
    <lineage>
        <taxon>Bacteria</taxon>
        <taxon>Bacillati</taxon>
        <taxon>Actinomycetota</taxon>
        <taxon>Actinomycetes</taxon>
        <taxon>Mycobacteriales</taxon>
        <taxon>Nocardiaceae</taxon>
        <taxon>Nocardia</taxon>
    </lineage>
</organism>
<feature type="signal peptide" evidence="1">
    <location>
        <begin position="1"/>
        <end position="32"/>
    </location>
</feature>
<accession>A0A7K1URN2</accession>
<name>A0A7K1URN2_9NOCA</name>